<dbReference type="EMBL" id="CP017803">
    <property type="protein sequence ID" value="ATZ59701.1"/>
    <property type="molecule type" value="Genomic_DNA"/>
</dbReference>
<dbReference type="RefSeq" id="WP_100815458.1">
    <property type="nucleotide sequence ID" value="NZ_CP017803.1"/>
</dbReference>
<protein>
    <submittedName>
        <fullName evidence="1">Uncharacterized protein</fullName>
    </submittedName>
</protein>
<dbReference type="Proteomes" id="UP000232133">
    <property type="component" value="Chromosome"/>
</dbReference>
<dbReference type="AlphaFoldDB" id="A0A2H4U6G9"/>
<evidence type="ECO:0000313" key="2">
    <source>
        <dbReference type="Proteomes" id="UP000232133"/>
    </source>
</evidence>
<proteinExistence type="predicted"/>
<reference evidence="1 2" key="1">
    <citation type="submission" date="2016-10" db="EMBL/GenBank/DDBJ databases">
        <authorList>
            <person name="Varghese N."/>
        </authorList>
    </citation>
    <scope>NUCLEOTIDE SEQUENCE [LARGE SCALE GENOMIC DNA]</scope>
    <source>
        <strain evidence="1 2">KB11</strain>
    </source>
</reference>
<name>A0A2H4U6G9_METSM</name>
<dbReference type="GeneID" id="35118580"/>
<accession>A0A2H4U6G9</accession>
<evidence type="ECO:0000313" key="1">
    <source>
        <dbReference type="EMBL" id="ATZ59701.1"/>
    </source>
</evidence>
<gene>
    <name evidence="1" type="ORF">BK798_04340</name>
</gene>
<sequence>MGKRRKADNINPKKQLKKQGTAYYNREQEINYLLNKFTNAVYNPNFNLQNIKSYKQINEIRMKLKKLFDQQGDIVWKKSAKRRRIYDEQLSKFKVVYTRWKSETYITYLNVNFDVPEHLNPILSMKRS</sequence>
<organism evidence="1 2">
    <name type="scientific">Methanobrevibacter smithii</name>
    <dbReference type="NCBI Taxonomy" id="2173"/>
    <lineage>
        <taxon>Archaea</taxon>
        <taxon>Methanobacteriati</taxon>
        <taxon>Methanobacteriota</taxon>
        <taxon>Methanomada group</taxon>
        <taxon>Methanobacteria</taxon>
        <taxon>Methanobacteriales</taxon>
        <taxon>Methanobacteriaceae</taxon>
        <taxon>Methanobrevibacter</taxon>
    </lineage>
</organism>